<name>A0A232F6T6_9HYME</name>
<reference evidence="2 3" key="1">
    <citation type="journal article" date="2017" name="Curr. Biol.">
        <title>The Evolution of Venom by Co-option of Single-Copy Genes.</title>
        <authorList>
            <person name="Martinson E.O."/>
            <person name="Mrinalini"/>
            <person name="Kelkar Y.D."/>
            <person name="Chang C.H."/>
            <person name="Werren J.H."/>
        </authorList>
    </citation>
    <scope>NUCLEOTIDE SEQUENCE [LARGE SCALE GENOMIC DNA]</scope>
    <source>
        <strain evidence="2 3">Alberta</strain>
        <tissue evidence="2">Whole body</tissue>
    </source>
</reference>
<sequence length="115" mass="12907">MWSSSSLPTSADPATVGQALCHQSRGIRSRFMQILPILMTITVNAILITIQIIAVKGMQKPFDEVSLFWTKYRPNERCRMEVLKTADKSLIFCRCYLGIVISGITAFGLPPIYCH</sequence>
<keyword evidence="1" id="KW-0472">Membrane</keyword>
<gene>
    <name evidence="2" type="ORF">TSAR_012201</name>
</gene>
<proteinExistence type="predicted"/>
<evidence type="ECO:0000256" key="1">
    <source>
        <dbReference type="SAM" id="Phobius"/>
    </source>
</evidence>
<keyword evidence="1" id="KW-0812">Transmembrane</keyword>
<feature type="transmembrane region" description="Helical" evidence="1">
    <location>
        <begin position="34"/>
        <end position="54"/>
    </location>
</feature>
<evidence type="ECO:0000313" key="3">
    <source>
        <dbReference type="Proteomes" id="UP000215335"/>
    </source>
</evidence>
<evidence type="ECO:0000313" key="2">
    <source>
        <dbReference type="EMBL" id="OXU26576.1"/>
    </source>
</evidence>
<keyword evidence="1" id="KW-1133">Transmembrane helix</keyword>
<keyword evidence="3" id="KW-1185">Reference proteome</keyword>
<organism evidence="2 3">
    <name type="scientific">Trichomalopsis sarcophagae</name>
    <dbReference type="NCBI Taxonomy" id="543379"/>
    <lineage>
        <taxon>Eukaryota</taxon>
        <taxon>Metazoa</taxon>
        <taxon>Ecdysozoa</taxon>
        <taxon>Arthropoda</taxon>
        <taxon>Hexapoda</taxon>
        <taxon>Insecta</taxon>
        <taxon>Pterygota</taxon>
        <taxon>Neoptera</taxon>
        <taxon>Endopterygota</taxon>
        <taxon>Hymenoptera</taxon>
        <taxon>Apocrita</taxon>
        <taxon>Proctotrupomorpha</taxon>
        <taxon>Chalcidoidea</taxon>
        <taxon>Pteromalidae</taxon>
        <taxon>Pteromalinae</taxon>
        <taxon>Trichomalopsis</taxon>
    </lineage>
</organism>
<feature type="transmembrane region" description="Helical" evidence="1">
    <location>
        <begin position="89"/>
        <end position="109"/>
    </location>
</feature>
<comment type="caution">
    <text evidence="2">The sequence shown here is derived from an EMBL/GenBank/DDBJ whole genome shotgun (WGS) entry which is preliminary data.</text>
</comment>
<protein>
    <submittedName>
        <fullName evidence="2">Uncharacterized protein</fullName>
    </submittedName>
</protein>
<dbReference type="Proteomes" id="UP000215335">
    <property type="component" value="Unassembled WGS sequence"/>
</dbReference>
<accession>A0A232F6T6</accession>
<dbReference type="AlphaFoldDB" id="A0A232F6T6"/>
<dbReference type="EMBL" id="NNAY01000776">
    <property type="protein sequence ID" value="OXU26576.1"/>
    <property type="molecule type" value="Genomic_DNA"/>
</dbReference>